<proteinExistence type="predicted"/>
<sequence>MYVLVIGCGRTGSSIASLLSKQGEDVVVVDRNKSSFRKLSAKFTGFTVLGDATEIEVLEESKLDKTDLVVVTTDDDNVNAMVAQIASEIYEVEKVVVRIIDPEKKVIYKDLDVMTMSPTSLLVDNLIGQIGNWSKE</sequence>
<feature type="domain" description="RCK N-terminal" evidence="3">
    <location>
        <begin position="1"/>
        <end position="115"/>
    </location>
</feature>
<dbReference type="PANTHER" id="PTHR43833:SF8">
    <property type="entry name" value="TRK SYSTEM POTASSIUM UPTAKE PROTEIN TRKA"/>
    <property type="match status" value="1"/>
</dbReference>
<keyword evidence="2" id="KW-0630">Potassium</keyword>
<dbReference type="InterPro" id="IPR006036">
    <property type="entry name" value="K_uptake_TrkA"/>
</dbReference>
<gene>
    <name evidence="4" type="ORF">JOC47_000583</name>
</gene>
<evidence type="ECO:0000256" key="1">
    <source>
        <dbReference type="ARBA" id="ARBA00022538"/>
    </source>
</evidence>
<name>A0A939BNS8_9FIRM</name>
<dbReference type="PANTHER" id="PTHR43833">
    <property type="entry name" value="POTASSIUM CHANNEL PROTEIN 2-RELATED-RELATED"/>
    <property type="match status" value="1"/>
</dbReference>
<evidence type="ECO:0000313" key="5">
    <source>
        <dbReference type="Proteomes" id="UP000774000"/>
    </source>
</evidence>
<dbReference type="Pfam" id="PF02254">
    <property type="entry name" value="TrkA_N"/>
    <property type="match status" value="1"/>
</dbReference>
<evidence type="ECO:0000259" key="3">
    <source>
        <dbReference type="PROSITE" id="PS51201"/>
    </source>
</evidence>
<organism evidence="4 5">
    <name type="scientific">Halanaerobacter jeridensis</name>
    <dbReference type="NCBI Taxonomy" id="706427"/>
    <lineage>
        <taxon>Bacteria</taxon>
        <taxon>Bacillati</taxon>
        <taxon>Bacillota</taxon>
        <taxon>Clostridia</taxon>
        <taxon>Halanaerobiales</taxon>
        <taxon>Halobacteroidaceae</taxon>
        <taxon>Halanaerobacter</taxon>
    </lineage>
</organism>
<dbReference type="SUPFAM" id="SSF51735">
    <property type="entry name" value="NAD(P)-binding Rossmann-fold domains"/>
    <property type="match status" value="1"/>
</dbReference>
<keyword evidence="1" id="KW-0633">Potassium transport</keyword>
<reference evidence="4" key="1">
    <citation type="submission" date="2021-01" db="EMBL/GenBank/DDBJ databases">
        <title>Genomic Encyclopedia of Type Strains, Phase IV (KMG-IV): sequencing the most valuable type-strain genomes for metagenomic binning, comparative biology and taxonomic classification.</title>
        <authorList>
            <person name="Goeker M."/>
        </authorList>
    </citation>
    <scope>NUCLEOTIDE SEQUENCE</scope>
    <source>
        <strain evidence="4">DSM 23230</strain>
    </source>
</reference>
<dbReference type="PROSITE" id="PS51201">
    <property type="entry name" value="RCK_N"/>
    <property type="match status" value="1"/>
</dbReference>
<keyword evidence="1" id="KW-0813">Transport</keyword>
<dbReference type="AlphaFoldDB" id="A0A939BNS8"/>
<dbReference type="RefSeq" id="WP_204700476.1">
    <property type="nucleotide sequence ID" value="NZ_JAFBDQ010000002.1"/>
</dbReference>
<dbReference type="InterPro" id="IPR050721">
    <property type="entry name" value="Trk_Ktr_HKT_K-transport"/>
</dbReference>
<dbReference type="Gene3D" id="3.40.50.720">
    <property type="entry name" value="NAD(P)-binding Rossmann-like Domain"/>
    <property type="match status" value="1"/>
</dbReference>
<evidence type="ECO:0000256" key="2">
    <source>
        <dbReference type="ARBA" id="ARBA00022958"/>
    </source>
</evidence>
<dbReference type="InterPro" id="IPR036291">
    <property type="entry name" value="NAD(P)-bd_dom_sf"/>
</dbReference>
<protein>
    <submittedName>
        <fullName evidence="4">Trk system potassium uptake protein TrkA</fullName>
    </submittedName>
</protein>
<accession>A0A939BNS8</accession>
<comment type="caution">
    <text evidence="4">The sequence shown here is derived from an EMBL/GenBank/DDBJ whole genome shotgun (WGS) entry which is preliminary data.</text>
</comment>
<dbReference type="PRINTS" id="PR00335">
    <property type="entry name" value="KUPTAKETRKA"/>
</dbReference>
<evidence type="ECO:0000313" key="4">
    <source>
        <dbReference type="EMBL" id="MBM7555758.1"/>
    </source>
</evidence>
<dbReference type="GO" id="GO:0005886">
    <property type="term" value="C:plasma membrane"/>
    <property type="evidence" value="ECO:0007669"/>
    <property type="project" value="InterPro"/>
</dbReference>
<dbReference type="Proteomes" id="UP000774000">
    <property type="component" value="Unassembled WGS sequence"/>
</dbReference>
<keyword evidence="5" id="KW-1185">Reference proteome</keyword>
<keyword evidence="1" id="KW-0406">Ion transport</keyword>
<dbReference type="InterPro" id="IPR003148">
    <property type="entry name" value="RCK_N"/>
</dbReference>
<dbReference type="EMBL" id="JAFBDQ010000002">
    <property type="protein sequence ID" value="MBM7555758.1"/>
    <property type="molecule type" value="Genomic_DNA"/>
</dbReference>
<dbReference type="GO" id="GO:0015079">
    <property type="term" value="F:potassium ion transmembrane transporter activity"/>
    <property type="evidence" value="ECO:0007669"/>
    <property type="project" value="InterPro"/>
</dbReference>